<evidence type="ECO:0000313" key="1">
    <source>
        <dbReference type="EMBL" id="CAD8125031.1"/>
    </source>
</evidence>
<comment type="caution">
    <text evidence="1">The sequence shown here is derived from an EMBL/GenBank/DDBJ whole genome shotgun (WGS) entry which is preliminary data.</text>
</comment>
<sequence length="117" mass="14100">MSRTMNKMIPCLNDILLNSSNQDASSYLRLKQLWLVSLILNIKKYRFDGCWQFFFQILQLLGYLNKQWCNKKLLFKNKCFNYIALNRNIHIQNLTNKSLNLQLKIICHQYDELSFQM</sequence>
<name>A0A8S1R9X3_9CILI</name>
<dbReference type="EMBL" id="CAJJDN010000155">
    <property type="protein sequence ID" value="CAD8125031.1"/>
    <property type="molecule type" value="Genomic_DNA"/>
</dbReference>
<organism evidence="1 2">
    <name type="scientific">Paramecium sonneborni</name>
    <dbReference type="NCBI Taxonomy" id="65129"/>
    <lineage>
        <taxon>Eukaryota</taxon>
        <taxon>Sar</taxon>
        <taxon>Alveolata</taxon>
        <taxon>Ciliophora</taxon>
        <taxon>Intramacronucleata</taxon>
        <taxon>Oligohymenophorea</taxon>
        <taxon>Peniculida</taxon>
        <taxon>Parameciidae</taxon>
        <taxon>Paramecium</taxon>
    </lineage>
</organism>
<dbReference type="AlphaFoldDB" id="A0A8S1R9X3"/>
<proteinExistence type="predicted"/>
<reference evidence="1" key="1">
    <citation type="submission" date="2021-01" db="EMBL/GenBank/DDBJ databases">
        <authorList>
            <consortium name="Genoscope - CEA"/>
            <person name="William W."/>
        </authorList>
    </citation>
    <scope>NUCLEOTIDE SEQUENCE</scope>
</reference>
<accession>A0A8S1R9X3</accession>
<keyword evidence="2" id="KW-1185">Reference proteome</keyword>
<protein>
    <submittedName>
        <fullName evidence="1">Uncharacterized protein</fullName>
    </submittedName>
</protein>
<evidence type="ECO:0000313" key="2">
    <source>
        <dbReference type="Proteomes" id="UP000692954"/>
    </source>
</evidence>
<dbReference type="Proteomes" id="UP000692954">
    <property type="component" value="Unassembled WGS sequence"/>
</dbReference>
<gene>
    <name evidence="1" type="ORF">PSON_ATCC_30995.1.T1550109</name>
</gene>